<keyword evidence="2 4" id="KW-0560">Oxidoreductase</keyword>
<dbReference type="Pfam" id="PF01613">
    <property type="entry name" value="Flavin_Reduct"/>
    <property type="match status" value="1"/>
</dbReference>
<keyword evidence="5" id="KW-1185">Reference proteome</keyword>
<dbReference type="PANTHER" id="PTHR30466:SF11">
    <property type="entry name" value="FLAVIN-DEPENDENT MONOOXYGENASE, REDUCTASE SUBUNIT HSAB"/>
    <property type="match status" value="1"/>
</dbReference>
<evidence type="ECO:0000256" key="1">
    <source>
        <dbReference type="ARBA" id="ARBA00008898"/>
    </source>
</evidence>
<feature type="domain" description="Flavin reductase like" evidence="3">
    <location>
        <begin position="12"/>
        <end position="155"/>
    </location>
</feature>
<evidence type="ECO:0000313" key="4">
    <source>
        <dbReference type="EMBL" id="MFD1673207.1"/>
    </source>
</evidence>
<dbReference type="GO" id="GO:0016491">
    <property type="term" value="F:oxidoreductase activity"/>
    <property type="evidence" value="ECO:0007669"/>
    <property type="project" value="UniProtKB-KW"/>
</dbReference>
<dbReference type="EMBL" id="JBHUCX010000002">
    <property type="protein sequence ID" value="MFD1673207.1"/>
    <property type="molecule type" value="Genomic_DNA"/>
</dbReference>
<name>A0ABW4JDZ2_9BACL</name>
<evidence type="ECO:0000313" key="5">
    <source>
        <dbReference type="Proteomes" id="UP001597079"/>
    </source>
</evidence>
<dbReference type="Gene3D" id="2.30.110.10">
    <property type="entry name" value="Electron Transport, Fmn-binding Protein, Chain A"/>
    <property type="match status" value="1"/>
</dbReference>
<dbReference type="InterPro" id="IPR050268">
    <property type="entry name" value="NADH-dep_flavin_reductase"/>
</dbReference>
<protein>
    <submittedName>
        <fullName evidence="4">Flavin reductase family protein</fullName>
        <ecNumber evidence="4">1.-.-.-</ecNumber>
    </submittedName>
</protein>
<dbReference type="RefSeq" id="WP_377940554.1">
    <property type="nucleotide sequence ID" value="NZ_JBHUCX010000002.1"/>
</dbReference>
<accession>A0ABW4JDZ2</accession>
<dbReference type="SUPFAM" id="SSF50475">
    <property type="entry name" value="FMN-binding split barrel"/>
    <property type="match status" value="1"/>
</dbReference>
<comment type="similarity">
    <text evidence="1">Belongs to the non-flavoprotein flavin reductase family.</text>
</comment>
<dbReference type="EC" id="1.-.-.-" evidence="4"/>
<dbReference type="InterPro" id="IPR002563">
    <property type="entry name" value="Flavin_Rdtase-like_dom"/>
</dbReference>
<evidence type="ECO:0000259" key="3">
    <source>
        <dbReference type="SMART" id="SM00903"/>
    </source>
</evidence>
<proteinExistence type="inferred from homology"/>
<evidence type="ECO:0000256" key="2">
    <source>
        <dbReference type="ARBA" id="ARBA00023002"/>
    </source>
</evidence>
<sequence length="160" mass="16968">MTIDPSSFRHALGHFASGVTVVTMAHDTEQAGLTVSAFCSLSLNPPYILVCIDKTSTTLRLARGANAFAVNILSSEQSDLSNHFASKSKDKLNGVPHHVGTLHSPLLDGALANLECRLAQELDGGDHIVLIGEVVAVKVDDTKSPLLYYGGHYGQFAPNA</sequence>
<dbReference type="Proteomes" id="UP001597079">
    <property type="component" value="Unassembled WGS sequence"/>
</dbReference>
<reference evidence="5" key="1">
    <citation type="journal article" date="2019" name="Int. J. Syst. Evol. Microbiol.">
        <title>The Global Catalogue of Microorganisms (GCM) 10K type strain sequencing project: providing services to taxonomists for standard genome sequencing and annotation.</title>
        <authorList>
            <consortium name="The Broad Institute Genomics Platform"/>
            <consortium name="The Broad Institute Genome Sequencing Center for Infectious Disease"/>
            <person name="Wu L."/>
            <person name="Ma J."/>
        </authorList>
    </citation>
    <scope>NUCLEOTIDE SEQUENCE [LARGE SCALE GENOMIC DNA]</scope>
    <source>
        <strain evidence="5">CGMCC 1.12286</strain>
    </source>
</reference>
<dbReference type="SMART" id="SM00903">
    <property type="entry name" value="Flavin_Reduct"/>
    <property type="match status" value="1"/>
</dbReference>
<comment type="caution">
    <text evidence="4">The sequence shown here is derived from an EMBL/GenBank/DDBJ whole genome shotgun (WGS) entry which is preliminary data.</text>
</comment>
<dbReference type="PANTHER" id="PTHR30466">
    <property type="entry name" value="FLAVIN REDUCTASE"/>
    <property type="match status" value="1"/>
</dbReference>
<gene>
    <name evidence="4" type="ORF">ACFSB2_00535</name>
</gene>
<organism evidence="4 5">
    <name type="scientific">Alicyclobacillus fodiniaquatilis</name>
    <dbReference type="NCBI Taxonomy" id="1661150"/>
    <lineage>
        <taxon>Bacteria</taxon>
        <taxon>Bacillati</taxon>
        <taxon>Bacillota</taxon>
        <taxon>Bacilli</taxon>
        <taxon>Bacillales</taxon>
        <taxon>Alicyclobacillaceae</taxon>
        <taxon>Alicyclobacillus</taxon>
    </lineage>
</organism>
<dbReference type="InterPro" id="IPR012349">
    <property type="entry name" value="Split_barrel_FMN-bd"/>
</dbReference>